<dbReference type="SUPFAM" id="SSF52058">
    <property type="entry name" value="L domain-like"/>
    <property type="match status" value="1"/>
</dbReference>
<evidence type="ECO:0000313" key="1">
    <source>
        <dbReference type="EMBL" id="ACZ21846.1"/>
    </source>
</evidence>
<keyword evidence="2" id="KW-1185">Reference proteome</keyword>
<evidence type="ECO:0000313" key="2">
    <source>
        <dbReference type="Proteomes" id="UP000000322"/>
    </source>
</evidence>
<reference evidence="1 2" key="1">
    <citation type="journal article" date="2009" name="Stand. Genomic Sci.">
        <title>Complete genome sequence of Sanguibacter keddieii type strain (ST-74).</title>
        <authorList>
            <person name="Ivanova N."/>
            <person name="Sikorski J."/>
            <person name="Sims D."/>
            <person name="Brettin T."/>
            <person name="Detter J.C."/>
            <person name="Han C."/>
            <person name="Lapidus A."/>
            <person name="Copeland A."/>
            <person name="Glavina Del Rio T."/>
            <person name="Nolan M."/>
            <person name="Chen F."/>
            <person name="Lucas S."/>
            <person name="Tice H."/>
            <person name="Cheng J.F."/>
            <person name="Bruce D."/>
            <person name="Goodwin L."/>
            <person name="Pitluck S."/>
            <person name="Pati A."/>
            <person name="Mavromatis K."/>
            <person name="Chen A."/>
            <person name="Palaniappan K."/>
            <person name="D'haeseleer P."/>
            <person name="Chain P."/>
            <person name="Bristow J."/>
            <person name="Eisen J.A."/>
            <person name="Markowitz V."/>
            <person name="Hugenholtz P."/>
            <person name="Goker M."/>
            <person name="Pukall R."/>
            <person name="Klenk H.P."/>
            <person name="Kyrpides N.C."/>
        </authorList>
    </citation>
    <scope>NUCLEOTIDE SEQUENCE [LARGE SCALE GENOMIC DNA]</scope>
    <source>
        <strain evidence="2">ATCC 51767 / DSM 10542 / NCFB 3025 / ST-74</strain>
    </source>
</reference>
<dbReference type="HOGENOM" id="CLU_958542_0_0_11"/>
<dbReference type="STRING" id="446469.Sked_19210"/>
<organism evidence="1 2">
    <name type="scientific">Sanguibacter keddieii (strain ATCC 51767 / DSM 10542 / NCFB 3025 / ST-74)</name>
    <dbReference type="NCBI Taxonomy" id="446469"/>
    <lineage>
        <taxon>Bacteria</taxon>
        <taxon>Bacillati</taxon>
        <taxon>Actinomycetota</taxon>
        <taxon>Actinomycetes</taxon>
        <taxon>Micrococcales</taxon>
        <taxon>Sanguibacteraceae</taxon>
        <taxon>Sanguibacter</taxon>
    </lineage>
</organism>
<dbReference type="Proteomes" id="UP000000322">
    <property type="component" value="Chromosome"/>
</dbReference>
<dbReference type="RefSeq" id="WP_012866915.1">
    <property type="nucleotide sequence ID" value="NC_013521.1"/>
</dbReference>
<dbReference type="AlphaFoldDB" id="D1BHC6"/>
<proteinExistence type="predicted"/>
<dbReference type="Gene3D" id="3.80.10.10">
    <property type="entry name" value="Ribonuclease Inhibitor"/>
    <property type="match status" value="1"/>
</dbReference>
<dbReference type="KEGG" id="ske:Sked_19210"/>
<dbReference type="eggNOG" id="ENOG5032ZUD">
    <property type="taxonomic scope" value="Bacteria"/>
</dbReference>
<evidence type="ECO:0008006" key="3">
    <source>
        <dbReference type="Google" id="ProtNLM"/>
    </source>
</evidence>
<accession>D1BHC6</accession>
<gene>
    <name evidence="1" type="ordered locus">Sked_19210</name>
</gene>
<name>D1BHC6_SANKS</name>
<dbReference type="InterPro" id="IPR032675">
    <property type="entry name" value="LRR_dom_sf"/>
</dbReference>
<dbReference type="OrthoDB" id="9825991at2"/>
<dbReference type="EMBL" id="CP001819">
    <property type="protein sequence ID" value="ACZ21846.1"/>
    <property type="molecule type" value="Genomic_DNA"/>
</dbReference>
<sequence length="302" mass="32576">MTSVDDADQAGWVTAAGSRATGDTLPTGWLMAAAAHGPLGRDDEGFVALEESADPERDVHVRTLRLRAPHDAQLTRLPARLHDFPNLTDLTIGPYVEPDLVKALDQGGIPGSVTTLTVLTGGRPTRWPKGLSLPAVRSYTTDGPSTFAADTFPYLEHAHLAPTRTSWAALLSLPTLSTLQLRTVPLPAPEIFEAVSHLPLVDLGLLGGRKITDLTGIDRLSGLRRLRLQSLPALTSIAALESLEHLEELRILYCSRIQDVETVTRIPSLSRFDAHGCQGIGLEALESFLDEHSAHRGHRALG</sequence>
<protein>
    <recommendedName>
        <fullName evidence="3">Leucine Rich Repeat (LRR)-containing protein</fullName>
    </recommendedName>
</protein>